<gene>
    <name evidence="2" type="ORF">PCOR1329_LOCUS64236</name>
</gene>
<evidence type="ECO:0000313" key="2">
    <source>
        <dbReference type="EMBL" id="CAK0881365.1"/>
    </source>
</evidence>
<evidence type="ECO:0000313" key="3">
    <source>
        <dbReference type="Proteomes" id="UP001189429"/>
    </source>
</evidence>
<feature type="compositionally biased region" description="Basic and acidic residues" evidence="1">
    <location>
        <begin position="40"/>
        <end position="58"/>
    </location>
</feature>
<feature type="compositionally biased region" description="Polar residues" evidence="1">
    <location>
        <begin position="66"/>
        <end position="75"/>
    </location>
</feature>
<feature type="region of interest" description="Disordered" evidence="1">
    <location>
        <begin position="1"/>
        <end position="102"/>
    </location>
</feature>
<name>A0ABN9W5H2_9DINO</name>
<dbReference type="EMBL" id="CAUYUJ010018179">
    <property type="protein sequence ID" value="CAK0881365.1"/>
    <property type="molecule type" value="Genomic_DNA"/>
</dbReference>
<evidence type="ECO:0000256" key="1">
    <source>
        <dbReference type="SAM" id="MobiDB-lite"/>
    </source>
</evidence>
<feature type="non-terminal residue" evidence="2">
    <location>
        <position position="1"/>
    </location>
</feature>
<reference evidence="2" key="1">
    <citation type="submission" date="2023-10" db="EMBL/GenBank/DDBJ databases">
        <authorList>
            <person name="Chen Y."/>
            <person name="Shah S."/>
            <person name="Dougan E. K."/>
            <person name="Thang M."/>
            <person name="Chan C."/>
        </authorList>
    </citation>
    <scope>NUCLEOTIDE SEQUENCE [LARGE SCALE GENOMIC DNA]</scope>
</reference>
<proteinExistence type="predicted"/>
<comment type="caution">
    <text evidence="2">The sequence shown here is derived from an EMBL/GenBank/DDBJ whole genome shotgun (WGS) entry which is preliminary data.</text>
</comment>
<accession>A0ABN9W5H2</accession>
<feature type="compositionally biased region" description="Gly residues" evidence="1">
    <location>
        <begin position="28"/>
        <end position="39"/>
    </location>
</feature>
<sequence>CFFIHPQRAAAASSQGPATGSPNARTAFGGGGGGGGGQGEEGRSGEEHPYACVRETKKGPRRHLQGTPQSSTGSLGQAAGASQRRDANGTHDSGATVWTGRAPYSGKVTHRCRMLLSRLDAHRIPRQLHASEDEQEEQSPRPPGRSGRRTRKMMTRTRNYTTTKPCDPADAAQAARVPGIATKQLRATHNLQPAIPMRWGRIPHAG</sequence>
<feature type="region of interest" description="Disordered" evidence="1">
    <location>
        <begin position="123"/>
        <end position="151"/>
    </location>
</feature>
<organism evidence="2 3">
    <name type="scientific">Prorocentrum cordatum</name>
    <dbReference type="NCBI Taxonomy" id="2364126"/>
    <lineage>
        <taxon>Eukaryota</taxon>
        <taxon>Sar</taxon>
        <taxon>Alveolata</taxon>
        <taxon>Dinophyceae</taxon>
        <taxon>Prorocentrales</taxon>
        <taxon>Prorocentraceae</taxon>
        <taxon>Prorocentrum</taxon>
    </lineage>
</organism>
<dbReference type="Proteomes" id="UP001189429">
    <property type="component" value="Unassembled WGS sequence"/>
</dbReference>
<keyword evidence="3" id="KW-1185">Reference proteome</keyword>
<feature type="compositionally biased region" description="Polar residues" evidence="1">
    <location>
        <begin position="12"/>
        <end position="24"/>
    </location>
</feature>
<protein>
    <submittedName>
        <fullName evidence="2">Uncharacterized protein</fullName>
    </submittedName>
</protein>